<proteinExistence type="predicted"/>
<evidence type="ECO:0000313" key="1">
    <source>
        <dbReference type="EMBL" id="GEU72942.1"/>
    </source>
</evidence>
<dbReference type="AlphaFoldDB" id="A0A6L2MJK7"/>
<protein>
    <submittedName>
        <fullName evidence="1">Uncharacterized protein</fullName>
    </submittedName>
</protein>
<reference evidence="1" key="1">
    <citation type="journal article" date="2019" name="Sci. Rep.">
        <title>Draft genome of Tanacetum cinerariifolium, the natural source of mosquito coil.</title>
        <authorList>
            <person name="Yamashiro T."/>
            <person name="Shiraishi A."/>
            <person name="Satake H."/>
            <person name="Nakayama K."/>
        </authorList>
    </citation>
    <scope>NUCLEOTIDE SEQUENCE</scope>
</reference>
<sequence>TRFPVKPLMKCIWKKKWSLKFIPKAILNMILLGVVKTGRDRGVVIGGKEEVVESG</sequence>
<accession>A0A6L2MJK7</accession>
<feature type="non-terminal residue" evidence="1">
    <location>
        <position position="1"/>
    </location>
</feature>
<comment type="caution">
    <text evidence="1">The sequence shown here is derived from an EMBL/GenBank/DDBJ whole genome shotgun (WGS) entry which is preliminary data.</text>
</comment>
<gene>
    <name evidence="1" type="ORF">Tci_044920</name>
</gene>
<organism evidence="1">
    <name type="scientific">Tanacetum cinerariifolium</name>
    <name type="common">Dalmatian daisy</name>
    <name type="synonym">Chrysanthemum cinerariifolium</name>
    <dbReference type="NCBI Taxonomy" id="118510"/>
    <lineage>
        <taxon>Eukaryota</taxon>
        <taxon>Viridiplantae</taxon>
        <taxon>Streptophyta</taxon>
        <taxon>Embryophyta</taxon>
        <taxon>Tracheophyta</taxon>
        <taxon>Spermatophyta</taxon>
        <taxon>Magnoliopsida</taxon>
        <taxon>eudicotyledons</taxon>
        <taxon>Gunneridae</taxon>
        <taxon>Pentapetalae</taxon>
        <taxon>asterids</taxon>
        <taxon>campanulids</taxon>
        <taxon>Asterales</taxon>
        <taxon>Asteraceae</taxon>
        <taxon>Asteroideae</taxon>
        <taxon>Anthemideae</taxon>
        <taxon>Anthemidinae</taxon>
        <taxon>Tanacetum</taxon>
    </lineage>
</organism>
<dbReference type="EMBL" id="BKCJ010006594">
    <property type="protein sequence ID" value="GEU72942.1"/>
    <property type="molecule type" value="Genomic_DNA"/>
</dbReference>
<name>A0A6L2MJK7_TANCI</name>